<evidence type="ECO:0000256" key="1">
    <source>
        <dbReference type="SAM" id="MobiDB-lite"/>
    </source>
</evidence>
<proteinExistence type="predicted"/>
<dbReference type="Gene3D" id="3.30.420.10">
    <property type="entry name" value="Ribonuclease H-like superfamily/Ribonuclease H"/>
    <property type="match status" value="1"/>
</dbReference>
<comment type="caution">
    <text evidence="2">The sequence shown here is derived from an EMBL/GenBank/DDBJ whole genome shotgun (WGS) entry which is preliminary data.</text>
</comment>
<dbReference type="InterPro" id="IPR036397">
    <property type="entry name" value="RNaseH_sf"/>
</dbReference>
<dbReference type="OrthoDB" id="10017160at2759"/>
<organism evidence="2 3">
    <name type="scientific">Eumeta variegata</name>
    <name type="common">Bagworm moth</name>
    <name type="synonym">Eumeta japonica</name>
    <dbReference type="NCBI Taxonomy" id="151549"/>
    <lineage>
        <taxon>Eukaryota</taxon>
        <taxon>Metazoa</taxon>
        <taxon>Ecdysozoa</taxon>
        <taxon>Arthropoda</taxon>
        <taxon>Hexapoda</taxon>
        <taxon>Insecta</taxon>
        <taxon>Pterygota</taxon>
        <taxon>Neoptera</taxon>
        <taxon>Endopterygota</taxon>
        <taxon>Lepidoptera</taxon>
        <taxon>Glossata</taxon>
        <taxon>Ditrysia</taxon>
        <taxon>Tineoidea</taxon>
        <taxon>Psychidae</taxon>
        <taxon>Oiketicinae</taxon>
        <taxon>Eumeta</taxon>
    </lineage>
</organism>
<name>A0A4C1ZR47_EUMVA</name>
<dbReference type="Proteomes" id="UP000299102">
    <property type="component" value="Unassembled WGS sequence"/>
</dbReference>
<evidence type="ECO:0000313" key="2">
    <source>
        <dbReference type="EMBL" id="GBP89594.1"/>
    </source>
</evidence>
<feature type="region of interest" description="Disordered" evidence="1">
    <location>
        <begin position="1"/>
        <end position="30"/>
    </location>
</feature>
<dbReference type="EMBL" id="BGZK01002011">
    <property type="protein sequence ID" value="GBP89594.1"/>
    <property type="molecule type" value="Genomic_DNA"/>
</dbReference>
<protein>
    <submittedName>
        <fullName evidence="2">Uncharacterized protein</fullName>
    </submittedName>
</protein>
<evidence type="ECO:0000313" key="3">
    <source>
        <dbReference type="Proteomes" id="UP000299102"/>
    </source>
</evidence>
<feature type="compositionally biased region" description="Basic and acidic residues" evidence="1">
    <location>
        <begin position="1"/>
        <end position="10"/>
    </location>
</feature>
<dbReference type="AlphaFoldDB" id="A0A4C1ZR47"/>
<dbReference type="GO" id="GO:0003676">
    <property type="term" value="F:nucleic acid binding"/>
    <property type="evidence" value="ECO:0007669"/>
    <property type="project" value="InterPro"/>
</dbReference>
<sequence>MVYHENREGKPMPSSGHPMIKTNERVDPPSSCQRLTAYRQTNNYVGTLAIKTLAGPPYSVDLAPFDFYIFPEIQKQTFKKAVYGRLEAAAAYEKAVDATFAPHFLSVVPSNASMY</sequence>
<reference evidence="2 3" key="1">
    <citation type="journal article" date="2019" name="Commun. Biol.">
        <title>The bagworm genome reveals a unique fibroin gene that provides high tensile strength.</title>
        <authorList>
            <person name="Kono N."/>
            <person name="Nakamura H."/>
            <person name="Ohtoshi R."/>
            <person name="Tomita M."/>
            <person name="Numata K."/>
            <person name="Arakawa K."/>
        </authorList>
    </citation>
    <scope>NUCLEOTIDE SEQUENCE [LARGE SCALE GENOMIC DNA]</scope>
</reference>
<keyword evidence="3" id="KW-1185">Reference proteome</keyword>
<gene>
    <name evidence="2" type="ORF">EVAR_59760_1</name>
</gene>
<accession>A0A4C1ZR47</accession>